<dbReference type="PANTHER" id="PTHR43393">
    <property type="entry name" value="CYTOKININ RIBOSIDE 5'-MONOPHOSPHATE PHOSPHORIBOHYDROLASE"/>
    <property type="match status" value="1"/>
</dbReference>
<dbReference type="SUPFAM" id="SSF102405">
    <property type="entry name" value="MCP/YpsA-like"/>
    <property type="match status" value="1"/>
</dbReference>
<comment type="caution">
    <text evidence="3">The sequence shown here is derived from an EMBL/GenBank/DDBJ whole genome shotgun (WGS) entry which is preliminary data.</text>
</comment>
<proteinExistence type="inferred from homology"/>
<evidence type="ECO:0000256" key="2">
    <source>
        <dbReference type="RuleBase" id="RU363015"/>
    </source>
</evidence>
<protein>
    <recommendedName>
        <fullName evidence="2">Cytokinin riboside 5'-monophosphate phosphoribohydrolase</fullName>
        <ecNumber evidence="2">3.2.2.n1</ecNumber>
    </recommendedName>
</protein>
<comment type="similarity">
    <text evidence="2">Belongs to the LOG family.</text>
</comment>
<dbReference type="Gene3D" id="3.40.50.450">
    <property type="match status" value="1"/>
</dbReference>
<dbReference type="NCBIfam" id="TIGR00730">
    <property type="entry name" value="Rossman fold protein, TIGR00730 family"/>
    <property type="match status" value="1"/>
</dbReference>
<sequence length="230" mass="26273">MEKKRQQIQSRYDARFEKDVWSVFKVMGEFVDGYERMSHVGPSVSFFGSARLKSDNPYYQMAVQTAKELSQIGFGIITGGGPGIMEAGNRGANEGGGTSVGLCISLPMEEDGNYYIEKEYRINFNYFFARKVMFVKYAQGFVVLPGGLGTLDEFFEALTLIQTRKIHRFPIVMMGKEYWDGLISWMKNTMVASGTIDAEDLDLFHITDDPEEARDIIYNFYQENKLRPNF</sequence>
<keyword evidence="4" id="KW-1185">Reference proteome</keyword>
<keyword evidence="2" id="KW-0378">Hydrolase</keyword>
<organism evidence="3 4">
    <name type="scientific">Natronogracilivirga saccharolytica</name>
    <dbReference type="NCBI Taxonomy" id="2812953"/>
    <lineage>
        <taxon>Bacteria</taxon>
        <taxon>Pseudomonadati</taxon>
        <taxon>Balneolota</taxon>
        <taxon>Balneolia</taxon>
        <taxon>Balneolales</taxon>
        <taxon>Cyclonatronaceae</taxon>
        <taxon>Natronogracilivirga</taxon>
    </lineage>
</organism>
<dbReference type="InterPro" id="IPR005269">
    <property type="entry name" value="LOG"/>
</dbReference>
<dbReference type="PANTHER" id="PTHR43393:SF3">
    <property type="entry name" value="LYSINE DECARBOXYLASE-LIKE PROTEIN"/>
    <property type="match status" value="1"/>
</dbReference>
<dbReference type="FunFam" id="3.40.50.450:FF:000011">
    <property type="entry name" value="TIGR00730 family Rossman fold protein"/>
    <property type="match status" value="1"/>
</dbReference>
<dbReference type="InterPro" id="IPR031100">
    <property type="entry name" value="LOG_fam"/>
</dbReference>
<reference evidence="3" key="1">
    <citation type="submission" date="2021-02" db="EMBL/GenBank/DDBJ databases">
        <title>Natronogracilivirga saccharolytica gen. nov. sp. nov. a new anaerobic, haloalkiliphilic carbohydrate-fermenting bacterium from soda lake and proposing of Cyclonatronumiaceae fam. nov. in the phylum Balneolaeota.</title>
        <authorList>
            <person name="Zhilina T.N."/>
            <person name="Sorokin D.Y."/>
            <person name="Zavarzina D.G."/>
            <person name="Toshchakov S.V."/>
            <person name="Kublanov I.V."/>
        </authorList>
    </citation>
    <scope>NUCLEOTIDE SEQUENCE</scope>
    <source>
        <strain evidence="3">Z-1702</strain>
    </source>
</reference>
<evidence type="ECO:0000313" key="4">
    <source>
        <dbReference type="Proteomes" id="UP000673975"/>
    </source>
</evidence>
<dbReference type="InterPro" id="IPR052341">
    <property type="entry name" value="LOG_family_nucleotidases"/>
</dbReference>
<name>A0A8J7S953_9BACT</name>
<dbReference type="GO" id="GO:0008714">
    <property type="term" value="F:AMP nucleosidase activity"/>
    <property type="evidence" value="ECO:0007669"/>
    <property type="project" value="UniProtKB-EC"/>
</dbReference>
<dbReference type="AlphaFoldDB" id="A0A8J7S953"/>
<dbReference type="EC" id="3.2.2.n1" evidence="2"/>
<dbReference type="GO" id="GO:0009691">
    <property type="term" value="P:cytokinin biosynthetic process"/>
    <property type="evidence" value="ECO:0007669"/>
    <property type="project" value="UniProtKB-UniRule"/>
</dbReference>
<dbReference type="Pfam" id="PF03641">
    <property type="entry name" value="Lysine_decarbox"/>
    <property type="match status" value="1"/>
</dbReference>
<dbReference type="Proteomes" id="UP000673975">
    <property type="component" value="Unassembled WGS sequence"/>
</dbReference>
<dbReference type="RefSeq" id="WP_210511401.1">
    <property type="nucleotide sequence ID" value="NZ_JAFIDN010000004.1"/>
</dbReference>
<comment type="catalytic activity">
    <reaction evidence="1">
        <text>AMP + H2O = D-ribose 5-phosphate + adenine</text>
        <dbReference type="Rhea" id="RHEA:20129"/>
        <dbReference type="ChEBI" id="CHEBI:15377"/>
        <dbReference type="ChEBI" id="CHEBI:16708"/>
        <dbReference type="ChEBI" id="CHEBI:78346"/>
        <dbReference type="ChEBI" id="CHEBI:456215"/>
        <dbReference type="EC" id="3.2.2.4"/>
    </reaction>
</comment>
<evidence type="ECO:0000313" key="3">
    <source>
        <dbReference type="EMBL" id="MBP3192506.1"/>
    </source>
</evidence>
<dbReference type="GO" id="GO:0005829">
    <property type="term" value="C:cytosol"/>
    <property type="evidence" value="ECO:0007669"/>
    <property type="project" value="TreeGrafter"/>
</dbReference>
<dbReference type="EMBL" id="JAFIDN010000004">
    <property type="protein sequence ID" value="MBP3192506.1"/>
    <property type="molecule type" value="Genomic_DNA"/>
</dbReference>
<keyword evidence="2" id="KW-0203">Cytokinin biosynthesis</keyword>
<gene>
    <name evidence="3" type="ORF">NATSA_07510</name>
</gene>
<accession>A0A8J7S953</accession>
<evidence type="ECO:0000256" key="1">
    <source>
        <dbReference type="ARBA" id="ARBA00000274"/>
    </source>
</evidence>